<keyword evidence="6 10" id="KW-0067">ATP-binding</keyword>
<dbReference type="InterPro" id="IPR036412">
    <property type="entry name" value="HAD-like_sf"/>
</dbReference>
<feature type="transmembrane region" description="Helical" evidence="10">
    <location>
        <begin position="99"/>
        <end position="116"/>
    </location>
</feature>
<dbReference type="PRINTS" id="PR00119">
    <property type="entry name" value="CATATPASE"/>
</dbReference>
<evidence type="ECO:0000256" key="4">
    <source>
        <dbReference type="ARBA" id="ARBA00022723"/>
    </source>
</evidence>
<protein>
    <submittedName>
        <fullName evidence="13">Heavy metal translocating P-type ATPase</fullName>
    </submittedName>
</protein>
<evidence type="ECO:0000256" key="2">
    <source>
        <dbReference type="ARBA" id="ARBA00006024"/>
    </source>
</evidence>
<comment type="similarity">
    <text evidence="2 10">Belongs to the cation transport ATPase (P-type) (TC 3.A.3) family. Type IB subfamily.</text>
</comment>
<dbReference type="CDD" id="cd00371">
    <property type="entry name" value="HMA"/>
    <property type="match status" value="1"/>
</dbReference>
<dbReference type="SUPFAM" id="SSF55008">
    <property type="entry name" value="HMA, heavy metal-associated domain"/>
    <property type="match status" value="1"/>
</dbReference>
<dbReference type="PROSITE" id="PS01047">
    <property type="entry name" value="HMA_1"/>
    <property type="match status" value="1"/>
</dbReference>
<feature type="domain" description="Rhodanese" evidence="11">
    <location>
        <begin position="228"/>
        <end position="263"/>
    </location>
</feature>
<dbReference type="SUPFAM" id="SSF56784">
    <property type="entry name" value="HAD-like"/>
    <property type="match status" value="1"/>
</dbReference>
<feature type="transmembrane region" description="Helical" evidence="10">
    <location>
        <begin position="697"/>
        <end position="714"/>
    </location>
</feature>
<dbReference type="NCBIfam" id="TIGR01494">
    <property type="entry name" value="ATPase_P-type"/>
    <property type="match status" value="1"/>
</dbReference>
<organism evidence="13 14">
    <name type="scientific">Geodermatophilus maliterrae</name>
    <dbReference type="NCBI Taxonomy" id="3162531"/>
    <lineage>
        <taxon>Bacteria</taxon>
        <taxon>Bacillati</taxon>
        <taxon>Actinomycetota</taxon>
        <taxon>Actinomycetes</taxon>
        <taxon>Geodermatophilales</taxon>
        <taxon>Geodermatophilaceae</taxon>
        <taxon>Geodermatophilus</taxon>
    </lineage>
</organism>
<feature type="transmembrane region" description="Helical" evidence="10">
    <location>
        <begin position="201"/>
        <end position="218"/>
    </location>
</feature>
<dbReference type="Pfam" id="PF00403">
    <property type="entry name" value="HMA"/>
    <property type="match status" value="1"/>
</dbReference>
<dbReference type="InterPro" id="IPR059000">
    <property type="entry name" value="ATPase_P-type_domA"/>
</dbReference>
<dbReference type="SFLD" id="SFLDG00002">
    <property type="entry name" value="C1.7:_P-type_atpase_like"/>
    <property type="match status" value="1"/>
</dbReference>
<dbReference type="Proteomes" id="UP001560045">
    <property type="component" value="Unassembled WGS sequence"/>
</dbReference>
<sequence>MDARTPTAEIELAIGGMTCASCAARVEKKLNKIDGVTATVNYATEKAKVSYAGGVTPEDLVATVERTGYTARLPEPPAPEDDATPAGGMDGVLHLRHRLLVSAGLTVPVVLLAMVPALQFTYWQWLSLTLAAPVVVWGGWPFHRAAWTNLRHGAATMDTLVSLGTLAAFLWSLYALFLGTAGEPGMVHPFSLDLTRTDGSGDVYLEAAAGVTTFLLAGRFAEARSKRRAGVALRALLEMGAKDVTVLRGGTEQRIPVGRLSVGDLFVVRPGEKIATDGEVTEGASAVDTSLLTGEPVPVEVGPGDTVVGATVNAGGRLVVRATRIGAETQLAQMARLVEEAQHGKAEVQRLADRVSGVFVPVVLALAVATLGFWIGAGAGLAAAFPAAVAVLIIACPCALGLATPTALMVGTGRGAQLGILIRGPEVLESTRAVDTVVLDKTGTVTTGRMTLLDVVPAPGEDADRVLRLAGAVEHASEHPIAQAIARGAAERTGQLPPVEGFTSIAGLGVHGVVEGAAVVAGRRRLMAEWSVRLPPELERAVADAEASGRTTVVVGWDGAARGVVVVADAVKDGSAEAVRRLRALGLRPVLLTGDNAAAARSVAAQVGIDEVIAEVLPQDKVDVVRRLQAEGHTVAMVGDGVNDAAALAQADLGLAMGTGTDVAIQASDLTLVRGDLRVAADAVRLSRRTLAVIKGNLFWAFAYNVAAIPLAMAGLLNPMIAGGAMALSSVFVVTNSLRLRRFAPLAEHGATTAAPSGRPLVSAGSAR</sequence>
<evidence type="ECO:0000256" key="1">
    <source>
        <dbReference type="ARBA" id="ARBA00004651"/>
    </source>
</evidence>
<dbReference type="EMBL" id="JBFNXQ010000161">
    <property type="protein sequence ID" value="MEX5721736.1"/>
    <property type="molecule type" value="Genomic_DNA"/>
</dbReference>
<dbReference type="Gene3D" id="3.30.70.100">
    <property type="match status" value="1"/>
</dbReference>
<dbReference type="InterPro" id="IPR001757">
    <property type="entry name" value="P_typ_ATPase"/>
</dbReference>
<dbReference type="Pfam" id="PF00122">
    <property type="entry name" value="E1-E2_ATPase"/>
    <property type="match status" value="1"/>
</dbReference>
<dbReference type="InterPro" id="IPR018303">
    <property type="entry name" value="ATPase_P-typ_P_site"/>
</dbReference>
<dbReference type="InterPro" id="IPR023298">
    <property type="entry name" value="ATPase_P-typ_TM_dom_sf"/>
</dbReference>
<evidence type="ECO:0000313" key="13">
    <source>
        <dbReference type="EMBL" id="MEX5721736.1"/>
    </source>
</evidence>
<evidence type="ECO:0000256" key="8">
    <source>
        <dbReference type="ARBA" id="ARBA00022989"/>
    </source>
</evidence>
<comment type="subcellular location">
    <subcellularLocation>
        <location evidence="1">Cell membrane</location>
        <topology evidence="1">Multi-pass membrane protein</topology>
    </subcellularLocation>
</comment>
<evidence type="ECO:0000256" key="5">
    <source>
        <dbReference type="ARBA" id="ARBA00022741"/>
    </source>
</evidence>
<evidence type="ECO:0000313" key="14">
    <source>
        <dbReference type="Proteomes" id="UP001560045"/>
    </source>
</evidence>
<dbReference type="InterPro" id="IPR027256">
    <property type="entry name" value="P-typ_ATPase_IB"/>
</dbReference>
<evidence type="ECO:0000256" key="3">
    <source>
        <dbReference type="ARBA" id="ARBA00022692"/>
    </source>
</evidence>
<gene>
    <name evidence="13" type="ORF">ABQ292_25640</name>
</gene>
<accession>A0ABV3XMB1</accession>
<dbReference type="InterPro" id="IPR036163">
    <property type="entry name" value="HMA_dom_sf"/>
</dbReference>
<keyword evidence="10" id="KW-1003">Cell membrane</keyword>
<dbReference type="PROSITE" id="PS50206">
    <property type="entry name" value="RHODANESE_3"/>
    <property type="match status" value="1"/>
</dbReference>
<feature type="transmembrane region" description="Helical" evidence="10">
    <location>
        <begin position="720"/>
        <end position="738"/>
    </location>
</feature>
<feature type="transmembrane region" description="Helical" evidence="10">
    <location>
        <begin position="122"/>
        <end position="140"/>
    </location>
</feature>
<feature type="transmembrane region" description="Helical" evidence="10">
    <location>
        <begin position="381"/>
        <end position="404"/>
    </location>
</feature>
<dbReference type="InterPro" id="IPR001763">
    <property type="entry name" value="Rhodanese-like_dom"/>
</dbReference>
<feature type="transmembrane region" description="Helical" evidence="10">
    <location>
        <begin position="355"/>
        <end position="375"/>
    </location>
</feature>
<evidence type="ECO:0000259" key="11">
    <source>
        <dbReference type="PROSITE" id="PS50206"/>
    </source>
</evidence>
<dbReference type="Gene3D" id="2.70.150.10">
    <property type="entry name" value="Calcium-transporting ATPase, cytoplasmic transduction domain A"/>
    <property type="match status" value="1"/>
</dbReference>
<keyword evidence="7" id="KW-1278">Translocase</keyword>
<keyword evidence="9 10" id="KW-0472">Membrane</keyword>
<dbReference type="SFLD" id="SFLDS00003">
    <property type="entry name" value="Haloacid_Dehalogenase"/>
    <property type="match status" value="1"/>
</dbReference>
<feature type="transmembrane region" description="Helical" evidence="10">
    <location>
        <begin position="160"/>
        <end position="181"/>
    </location>
</feature>
<dbReference type="InterPro" id="IPR008250">
    <property type="entry name" value="ATPase_P-typ_transduc_dom_A_sf"/>
</dbReference>
<reference evidence="13 14" key="1">
    <citation type="submission" date="2024-06" db="EMBL/GenBank/DDBJ databases">
        <title>Draft genome sequence of Geodermatophilus badlandi, a novel member of the Geodermatophilaceae isolated from badland sedimentary rocks in the Red desert, Wyoming, USA.</title>
        <authorList>
            <person name="Ben Tekaya S."/>
            <person name="Nouioui I."/>
            <person name="Flores G.M."/>
            <person name="Shaal M.N."/>
            <person name="Bredoire F."/>
            <person name="Basile F."/>
            <person name="Van Diepen L."/>
            <person name="Ward N.L."/>
        </authorList>
    </citation>
    <scope>NUCLEOTIDE SEQUENCE [LARGE SCALE GENOMIC DNA]</scope>
    <source>
        <strain evidence="13 14">WL48A</strain>
    </source>
</reference>
<dbReference type="PRINTS" id="PR00120">
    <property type="entry name" value="HATPASE"/>
</dbReference>
<keyword evidence="14" id="KW-1185">Reference proteome</keyword>
<dbReference type="InterPro" id="IPR023214">
    <property type="entry name" value="HAD_sf"/>
</dbReference>
<name>A0ABV3XMB1_9ACTN</name>
<dbReference type="InterPro" id="IPR023299">
    <property type="entry name" value="ATPase_P-typ_cyto_dom_N"/>
</dbReference>
<dbReference type="NCBIfam" id="TIGR01525">
    <property type="entry name" value="ATPase-IB_hvy"/>
    <property type="match status" value="1"/>
</dbReference>
<evidence type="ECO:0000256" key="7">
    <source>
        <dbReference type="ARBA" id="ARBA00022967"/>
    </source>
</evidence>
<proteinExistence type="inferred from homology"/>
<dbReference type="Gene3D" id="3.40.50.1000">
    <property type="entry name" value="HAD superfamily/HAD-like"/>
    <property type="match status" value="1"/>
</dbReference>
<dbReference type="RefSeq" id="WP_369210529.1">
    <property type="nucleotide sequence ID" value="NZ_JBFNXQ010000161.1"/>
</dbReference>
<evidence type="ECO:0000256" key="10">
    <source>
        <dbReference type="RuleBase" id="RU362081"/>
    </source>
</evidence>
<dbReference type="CDD" id="cd02094">
    <property type="entry name" value="P-type_ATPase_Cu-like"/>
    <property type="match status" value="1"/>
</dbReference>
<dbReference type="InterPro" id="IPR017969">
    <property type="entry name" value="Heavy-metal-associated_CS"/>
</dbReference>
<dbReference type="PROSITE" id="PS50846">
    <property type="entry name" value="HMA_2"/>
    <property type="match status" value="1"/>
</dbReference>
<dbReference type="Pfam" id="PF00702">
    <property type="entry name" value="Hydrolase"/>
    <property type="match status" value="1"/>
</dbReference>
<evidence type="ECO:0000256" key="9">
    <source>
        <dbReference type="ARBA" id="ARBA00023136"/>
    </source>
</evidence>
<keyword evidence="5 10" id="KW-0547">Nucleotide-binding</keyword>
<dbReference type="InterPro" id="IPR044492">
    <property type="entry name" value="P_typ_ATPase_HD_dom"/>
</dbReference>
<keyword evidence="4 10" id="KW-0479">Metal-binding</keyword>
<dbReference type="PROSITE" id="PS01229">
    <property type="entry name" value="COF_2"/>
    <property type="match status" value="1"/>
</dbReference>
<dbReference type="SUPFAM" id="SSF81665">
    <property type="entry name" value="Calcium ATPase, transmembrane domain M"/>
    <property type="match status" value="1"/>
</dbReference>
<dbReference type="PANTHER" id="PTHR43520:SF8">
    <property type="entry name" value="P-TYPE CU(+) TRANSPORTER"/>
    <property type="match status" value="1"/>
</dbReference>
<keyword evidence="3 10" id="KW-0812">Transmembrane</keyword>
<dbReference type="Gene3D" id="3.40.1110.10">
    <property type="entry name" value="Calcium-transporting ATPase, cytoplasmic domain N"/>
    <property type="match status" value="1"/>
</dbReference>
<comment type="caution">
    <text evidence="13">The sequence shown here is derived from an EMBL/GenBank/DDBJ whole genome shotgun (WGS) entry which is preliminary data.</text>
</comment>
<dbReference type="SFLD" id="SFLDF00027">
    <property type="entry name" value="p-type_atpase"/>
    <property type="match status" value="1"/>
</dbReference>
<dbReference type="SUPFAM" id="SSF81653">
    <property type="entry name" value="Calcium ATPase, transduction domain A"/>
    <property type="match status" value="1"/>
</dbReference>
<evidence type="ECO:0000259" key="12">
    <source>
        <dbReference type="PROSITE" id="PS50846"/>
    </source>
</evidence>
<dbReference type="PROSITE" id="PS00154">
    <property type="entry name" value="ATPASE_E1_E2"/>
    <property type="match status" value="1"/>
</dbReference>
<dbReference type="PANTHER" id="PTHR43520">
    <property type="entry name" value="ATP7, ISOFORM B"/>
    <property type="match status" value="1"/>
</dbReference>
<evidence type="ECO:0000256" key="6">
    <source>
        <dbReference type="ARBA" id="ARBA00022840"/>
    </source>
</evidence>
<feature type="domain" description="HMA" evidence="12">
    <location>
        <begin position="8"/>
        <end position="72"/>
    </location>
</feature>
<dbReference type="NCBIfam" id="TIGR01511">
    <property type="entry name" value="ATPase-IB1_Cu"/>
    <property type="match status" value="1"/>
</dbReference>
<keyword evidence="8 10" id="KW-1133">Transmembrane helix</keyword>
<dbReference type="InterPro" id="IPR006121">
    <property type="entry name" value="HMA_dom"/>
</dbReference>